<sequence length="112" mass="11240">MPGGRAHLPSPPRRIRFPSSSSIPLHLPSAASAPFPIGHRAGGEAAAAAAAPSPAWQLHRTALSLGRLKGQSLKGADNGTGDASPTLARGLPSSTPSLGQLQRGGGERGRAV</sequence>
<feature type="compositionally biased region" description="Low complexity" evidence="1">
    <location>
        <begin position="17"/>
        <end position="36"/>
    </location>
</feature>
<dbReference type="GO" id="GO:0016740">
    <property type="term" value="F:transferase activity"/>
    <property type="evidence" value="ECO:0007669"/>
    <property type="project" value="UniProtKB-KW"/>
</dbReference>
<dbReference type="AlphaFoldDB" id="A0A4D9EKG4"/>
<proteinExistence type="predicted"/>
<dbReference type="EMBL" id="QXTE01000074">
    <property type="protein sequence ID" value="TFK08028.1"/>
    <property type="molecule type" value="Genomic_DNA"/>
</dbReference>
<keyword evidence="3" id="KW-1185">Reference proteome</keyword>
<feature type="region of interest" description="Disordered" evidence="1">
    <location>
        <begin position="1"/>
        <end position="38"/>
    </location>
</feature>
<protein>
    <submittedName>
        <fullName evidence="2">3-mercaptopyruvate sulfurtransferase</fullName>
    </submittedName>
</protein>
<accession>A0A4D9EKG4</accession>
<evidence type="ECO:0000256" key="1">
    <source>
        <dbReference type="SAM" id="MobiDB-lite"/>
    </source>
</evidence>
<name>A0A4D9EKG4_9SAUR</name>
<dbReference type="Proteomes" id="UP000297703">
    <property type="component" value="Unassembled WGS sequence"/>
</dbReference>
<reference evidence="2 3" key="1">
    <citation type="submission" date="2019-04" db="EMBL/GenBank/DDBJ databases">
        <title>Draft genome of the big-headed turtle Platysternon megacephalum.</title>
        <authorList>
            <person name="Gong S."/>
        </authorList>
    </citation>
    <scope>NUCLEOTIDE SEQUENCE [LARGE SCALE GENOMIC DNA]</scope>
    <source>
        <strain evidence="2">DO16091913</strain>
        <tissue evidence="2">Muscle</tissue>
    </source>
</reference>
<keyword evidence="2" id="KW-0670">Pyruvate</keyword>
<comment type="caution">
    <text evidence="2">The sequence shown here is derived from an EMBL/GenBank/DDBJ whole genome shotgun (WGS) entry which is preliminary data.</text>
</comment>
<organism evidence="2 3">
    <name type="scientific">Platysternon megacephalum</name>
    <name type="common">big-headed turtle</name>
    <dbReference type="NCBI Taxonomy" id="55544"/>
    <lineage>
        <taxon>Eukaryota</taxon>
        <taxon>Metazoa</taxon>
        <taxon>Chordata</taxon>
        <taxon>Craniata</taxon>
        <taxon>Vertebrata</taxon>
        <taxon>Euteleostomi</taxon>
        <taxon>Archelosauria</taxon>
        <taxon>Testudinata</taxon>
        <taxon>Testudines</taxon>
        <taxon>Cryptodira</taxon>
        <taxon>Durocryptodira</taxon>
        <taxon>Testudinoidea</taxon>
        <taxon>Platysternidae</taxon>
        <taxon>Platysternon</taxon>
    </lineage>
</organism>
<keyword evidence="2" id="KW-0808">Transferase</keyword>
<feature type="region of interest" description="Disordered" evidence="1">
    <location>
        <begin position="69"/>
        <end position="112"/>
    </location>
</feature>
<gene>
    <name evidence="2" type="ORF">DR999_PMT09127</name>
</gene>
<reference evidence="2 3" key="2">
    <citation type="submission" date="2019-04" db="EMBL/GenBank/DDBJ databases">
        <title>The genome sequence of big-headed turtle.</title>
        <authorList>
            <person name="Gong S."/>
        </authorList>
    </citation>
    <scope>NUCLEOTIDE SEQUENCE [LARGE SCALE GENOMIC DNA]</scope>
    <source>
        <strain evidence="2">DO16091913</strain>
        <tissue evidence="2">Muscle</tissue>
    </source>
</reference>
<evidence type="ECO:0000313" key="2">
    <source>
        <dbReference type="EMBL" id="TFK08028.1"/>
    </source>
</evidence>
<evidence type="ECO:0000313" key="3">
    <source>
        <dbReference type="Proteomes" id="UP000297703"/>
    </source>
</evidence>